<reference evidence="2" key="1">
    <citation type="submission" date="2023-02" db="EMBL/GenBank/DDBJ databases">
        <title>Genome of toxic invasive species Heracleum sosnowskyi carries increased number of genes despite the absence of recent whole-genome duplications.</title>
        <authorList>
            <person name="Schelkunov M."/>
            <person name="Shtratnikova V."/>
            <person name="Makarenko M."/>
            <person name="Klepikova A."/>
            <person name="Omelchenko D."/>
            <person name="Novikova G."/>
            <person name="Obukhova E."/>
            <person name="Bogdanov V."/>
            <person name="Penin A."/>
            <person name="Logacheva M."/>
        </authorList>
    </citation>
    <scope>NUCLEOTIDE SEQUENCE</scope>
    <source>
        <strain evidence="2">Hsosn_3</strain>
        <tissue evidence="2">Leaf</tissue>
    </source>
</reference>
<feature type="compositionally biased region" description="Basic residues" evidence="1">
    <location>
        <begin position="86"/>
        <end position="96"/>
    </location>
</feature>
<dbReference type="EMBL" id="JAUIZM010000004">
    <property type="protein sequence ID" value="KAK1389008.1"/>
    <property type="molecule type" value="Genomic_DNA"/>
</dbReference>
<accession>A0AAD8IQC5</accession>
<organism evidence="2 3">
    <name type="scientific">Heracleum sosnowskyi</name>
    <dbReference type="NCBI Taxonomy" id="360622"/>
    <lineage>
        <taxon>Eukaryota</taxon>
        <taxon>Viridiplantae</taxon>
        <taxon>Streptophyta</taxon>
        <taxon>Embryophyta</taxon>
        <taxon>Tracheophyta</taxon>
        <taxon>Spermatophyta</taxon>
        <taxon>Magnoliopsida</taxon>
        <taxon>eudicotyledons</taxon>
        <taxon>Gunneridae</taxon>
        <taxon>Pentapetalae</taxon>
        <taxon>asterids</taxon>
        <taxon>campanulids</taxon>
        <taxon>Apiales</taxon>
        <taxon>Apiaceae</taxon>
        <taxon>Apioideae</taxon>
        <taxon>apioid superclade</taxon>
        <taxon>Tordylieae</taxon>
        <taxon>Tordyliinae</taxon>
        <taxon>Heracleum</taxon>
    </lineage>
</organism>
<name>A0AAD8IQC5_9APIA</name>
<evidence type="ECO:0000256" key="1">
    <source>
        <dbReference type="SAM" id="MobiDB-lite"/>
    </source>
</evidence>
<gene>
    <name evidence="2" type="ORF">POM88_017186</name>
</gene>
<feature type="region of interest" description="Disordered" evidence="1">
    <location>
        <begin position="25"/>
        <end position="103"/>
    </location>
</feature>
<evidence type="ECO:0000313" key="3">
    <source>
        <dbReference type="Proteomes" id="UP001237642"/>
    </source>
</evidence>
<feature type="compositionally biased region" description="Basic and acidic residues" evidence="1">
    <location>
        <begin position="25"/>
        <end position="34"/>
    </location>
</feature>
<sequence>MVNVYVQHHGTFDSYKLLYTGGVEKEGHQGERSNNKPKIPYKPKRKANVSWRNQNNEQKDATEEDIIYEIDQSEADDEQEHDHTQRKPKLTVRRRLPVSLRED</sequence>
<reference evidence="2" key="2">
    <citation type="submission" date="2023-05" db="EMBL/GenBank/DDBJ databases">
        <authorList>
            <person name="Schelkunov M.I."/>
        </authorList>
    </citation>
    <scope>NUCLEOTIDE SEQUENCE</scope>
    <source>
        <strain evidence="2">Hsosn_3</strain>
        <tissue evidence="2">Leaf</tissue>
    </source>
</reference>
<protein>
    <submittedName>
        <fullName evidence="2">Uncharacterized protein</fullName>
    </submittedName>
</protein>
<keyword evidence="3" id="KW-1185">Reference proteome</keyword>
<feature type="compositionally biased region" description="Acidic residues" evidence="1">
    <location>
        <begin position="62"/>
        <end position="79"/>
    </location>
</feature>
<evidence type="ECO:0000313" key="2">
    <source>
        <dbReference type="EMBL" id="KAK1389008.1"/>
    </source>
</evidence>
<dbReference type="Proteomes" id="UP001237642">
    <property type="component" value="Unassembled WGS sequence"/>
</dbReference>
<proteinExistence type="predicted"/>
<comment type="caution">
    <text evidence="2">The sequence shown here is derived from an EMBL/GenBank/DDBJ whole genome shotgun (WGS) entry which is preliminary data.</text>
</comment>
<dbReference type="AlphaFoldDB" id="A0AAD8IQC5"/>